<reference evidence="1 2" key="1">
    <citation type="submission" date="2016-10" db="EMBL/GenBank/DDBJ databases">
        <authorList>
            <person name="de Groot N.N."/>
        </authorList>
    </citation>
    <scope>NUCLEOTIDE SEQUENCE [LARGE SCALE GENOMIC DNA]</scope>
    <source>
        <strain evidence="1 2">DSM 14045</strain>
    </source>
</reference>
<name>A0A1H3G4V2_9FIRM</name>
<dbReference type="OrthoDB" id="2068293at2"/>
<gene>
    <name evidence="1" type="ORF">SAMN02910414_00440</name>
</gene>
<evidence type="ECO:0000313" key="1">
    <source>
        <dbReference type="EMBL" id="SDX98271.1"/>
    </source>
</evidence>
<dbReference type="STRING" id="1122142.SAMN02910414_00440"/>
<protein>
    <recommendedName>
        <fullName evidence="3">Nucleotidyl transferase AbiEii toxin, Type IV TA system</fullName>
    </recommendedName>
</protein>
<keyword evidence="2" id="KW-1185">Reference proteome</keyword>
<evidence type="ECO:0000313" key="2">
    <source>
        <dbReference type="Proteomes" id="UP000183918"/>
    </source>
</evidence>
<evidence type="ECO:0008006" key="3">
    <source>
        <dbReference type="Google" id="ProtNLM"/>
    </source>
</evidence>
<dbReference type="AlphaFoldDB" id="A0A1H3G4V2"/>
<sequence length="310" mass="37106">MKIGVEKSTKIKEKSGQLKISYSLALRYLALEEVLKRIYTSEYRENLYLINPLVVNVESNTVGESLNFYYIKNKKKAIYGRNNPKKELCIQDLEFDFSKKMLIRIMKNDKDSPIKWNAEFFYQEDDAQWNLEAVYEQMKIPITLHIRQISTMSFKKEYMSYKFYFLDVDAIGSKKDIDILIYPRERLAIDEMFEILGKLELIDSMNAYYTLNEILKKQSLSGMHLMEYAKSISNEKTKKIQYVEKLKEYKNYSYMRKRWDKFLHNKKIESDSWEVVMDRIVSFIDPIWNAYCKNSVFVKDWMPGLNRFLG</sequence>
<proteinExistence type="predicted"/>
<accession>A0A1H3G4V2</accession>
<dbReference type="Proteomes" id="UP000183918">
    <property type="component" value="Unassembled WGS sequence"/>
</dbReference>
<dbReference type="EMBL" id="FNPG01000006">
    <property type="protein sequence ID" value="SDX98271.1"/>
    <property type="molecule type" value="Genomic_DNA"/>
</dbReference>
<organism evidence="1 2">
    <name type="scientific">Lachnobacterium bovis DSM 14045</name>
    <dbReference type="NCBI Taxonomy" id="1122142"/>
    <lineage>
        <taxon>Bacteria</taxon>
        <taxon>Bacillati</taxon>
        <taxon>Bacillota</taxon>
        <taxon>Clostridia</taxon>
        <taxon>Lachnospirales</taxon>
        <taxon>Lachnospiraceae</taxon>
        <taxon>Lachnobacterium</taxon>
    </lineage>
</organism>
<dbReference type="RefSeq" id="WP_074715792.1">
    <property type="nucleotide sequence ID" value="NZ_FNPG01000006.1"/>
</dbReference>